<dbReference type="PANTHER" id="PTHR47191">
    <property type="entry name" value="OS05G0170800 PROTEIN"/>
    <property type="match status" value="1"/>
</dbReference>
<dbReference type="InterPro" id="IPR023065">
    <property type="entry name" value="Uncharacterised_ApaG"/>
</dbReference>
<proteinExistence type="inferred from homology"/>
<dbReference type="InterPro" id="IPR036767">
    <property type="entry name" value="ApaG_sf"/>
</dbReference>
<dbReference type="PANTHER" id="PTHR47191:SF2">
    <property type="entry name" value="OS05G0170800 PROTEIN"/>
    <property type="match status" value="1"/>
</dbReference>
<dbReference type="InterPro" id="IPR050718">
    <property type="entry name" value="ApaG-like"/>
</dbReference>
<evidence type="ECO:0000259" key="3">
    <source>
        <dbReference type="PROSITE" id="PS51087"/>
    </source>
</evidence>
<dbReference type="InterPro" id="IPR007474">
    <property type="entry name" value="ApaG_domain"/>
</dbReference>
<dbReference type="AlphaFoldDB" id="A0A7W6RX14"/>
<evidence type="ECO:0000256" key="1">
    <source>
        <dbReference type="ARBA" id="ARBA00017693"/>
    </source>
</evidence>
<evidence type="ECO:0000313" key="4">
    <source>
        <dbReference type="EMBL" id="MBB4284651.1"/>
    </source>
</evidence>
<sequence>MYSRTTRAIRITVRPIFLEDQSDPDEGHFVWAYQVTIDNEGGETVQLLRRRWVITDANGFVQEVEGPGVVGVQPVLEPGEAFEYTSGCPLATPSGFMEGTYAMRQTETGEVFDVTVPTFSLDSPHGGHSIH</sequence>
<evidence type="ECO:0000256" key="2">
    <source>
        <dbReference type="HAMAP-Rule" id="MF_00791"/>
    </source>
</evidence>
<gene>
    <name evidence="2" type="primary">apaG</name>
    <name evidence="4" type="ORF">GGD88_000358</name>
</gene>
<dbReference type="Proteomes" id="UP000555728">
    <property type="component" value="Unassembled WGS sequence"/>
</dbReference>
<organism evidence="4 5">
    <name type="scientific">Roseospira goensis</name>
    <dbReference type="NCBI Taxonomy" id="391922"/>
    <lineage>
        <taxon>Bacteria</taxon>
        <taxon>Pseudomonadati</taxon>
        <taxon>Pseudomonadota</taxon>
        <taxon>Alphaproteobacteria</taxon>
        <taxon>Rhodospirillales</taxon>
        <taxon>Rhodospirillaceae</taxon>
        <taxon>Roseospira</taxon>
    </lineage>
</organism>
<dbReference type="Gene3D" id="2.60.40.1470">
    <property type="entry name" value="ApaG domain"/>
    <property type="match status" value="1"/>
</dbReference>
<keyword evidence="5" id="KW-1185">Reference proteome</keyword>
<reference evidence="4 5" key="1">
    <citation type="submission" date="2020-08" db="EMBL/GenBank/DDBJ databases">
        <title>Genome sequencing of Purple Non-Sulfur Bacteria from various extreme environments.</title>
        <authorList>
            <person name="Mayer M."/>
        </authorList>
    </citation>
    <scope>NUCLEOTIDE SEQUENCE [LARGE SCALE GENOMIC DNA]</scope>
    <source>
        <strain evidence="4 5">JA135</strain>
    </source>
</reference>
<accession>A0A7W6RX14</accession>
<dbReference type="SUPFAM" id="SSF110069">
    <property type="entry name" value="ApaG-like"/>
    <property type="match status" value="1"/>
</dbReference>
<name>A0A7W6RX14_9PROT</name>
<dbReference type="Pfam" id="PF04379">
    <property type="entry name" value="DUF525"/>
    <property type="match status" value="1"/>
</dbReference>
<dbReference type="EMBL" id="JACIGI010000002">
    <property type="protein sequence ID" value="MBB4284651.1"/>
    <property type="molecule type" value="Genomic_DNA"/>
</dbReference>
<dbReference type="HAMAP" id="MF_00791">
    <property type="entry name" value="ApaG"/>
    <property type="match status" value="1"/>
</dbReference>
<evidence type="ECO:0000313" key="5">
    <source>
        <dbReference type="Proteomes" id="UP000555728"/>
    </source>
</evidence>
<protein>
    <recommendedName>
        <fullName evidence="1 2">Protein ApaG</fullName>
    </recommendedName>
</protein>
<dbReference type="PROSITE" id="PS51087">
    <property type="entry name" value="APAG"/>
    <property type="match status" value="1"/>
</dbReference>
<dbReference type="RefSeq" id="WP_184431128.1">
    <property type="nucleotide sequence ID" value="NZ_JACIGI010000002.1"/>
</dbReference>
<comment type="caution">
    <text evidence="4">The sequence shown here is derived from an EMBL/GenBank/DDBJ whole genome shotgun (WGS) entry which is preliminary data.</text>
</comment>
<dbReference type="NCBIfam" id="NF003967">
    <property type="entry name" value="PRK05461.1"/>
    <property type="match status" value="1"/>
</dbReference>
<feature type="domain" description="ApaG" evidence="3">
    <location>
        <begin position="3"/>
        <end position="128"/>
    </location>
</feature>